<dbReference type="EMBL" id="JAAAJA010000032">
    <property type="protein sequence ID" value="KAG0265392.1"/>
    <property type="molecule type" value="Genomic_DNA"/>
</dbReference>
<dbReference type="Proteomes" id="UP000726737">
    <property type="component" value="Unassembled WGS sequence"/>
</dbReference>
<keyword evidence="3" id="KW-1185">Reference proteome</keyword>
<feature type="compositionally biased region" description="Low complexity" evidence="1">
    <location>
        <begin position="100"/>
        <end position="124"/>
    </location>
</feature>
<dbReference type="AlphaFoldDB" id="A0A9P6U9T2"/>
<accession>A0A9P6U9T2</accession>
<feature type="compositionally biased region" description="Polar residues" evidence="1">
    <location>
        <begin position="15"/>
        <end position="34"/>
    </location>
</feature>
<sequence>MTDHITAKLATSLHVSPSTSNVRHGSATYQTGLENSRGFHRIQPVTDGSTSTPAHPIGSHPIPQDPSGISSSEPRKYRKAVGTRSNPTTPVSSHPPSPGPFFHSTTDDPFSSSSSTSNPFLGSSPTSGKLFESFARNTTSSTIFLDPKQSARSSNLLQRRETRANQHQHTKAPAQHPLAMATRLALFHRILTTTKSVPAQTMDKDVWIAKQASKRGFPDRPSFEAALASHTQVLVAALASLGGGCTQMLHQRQSSSYTSGQSPDQEIAIYITIQTTVDAILENAQWLCGPDFEMGINRICPQWSIHEGSIEQIVHYVQVVESMRETLSGRFQHPQDLNEDLARSQEVIDYQRTLFGETLRNHGLDWRVLGLPPMEGLIHGTQDWILNLAKVLTLKIRAEVTFALESTSHRRTTAGAFEAEMEESELMGQSVSDAMDMILQGALLTGSCLELSGKRYPMLVTAWMDLASQYCACALAKRKEHVLKASRVSTRALRKYANQDLQPGLGRSDTRKQQQQYQAHAGMNRGVFLKTMEVFENVSRLLQCVMEMREQECRDEGLGISADHFRDQESSVNNNSGGSSDQDEAMDYMSTASSSVVSLQQPDSGLDQQNQYFQQPSTTSSVSSSHQHYRPLPRSSLHHAQRRLPVDPTGLQRWISTESLASVLVDTGLELCGSMAEILGSGNYSTSASPTVNPSFKLPMSMPPSSSFSYEADFNYSPFGTTSLDALHQSLELRSAPASAHFTPMSSATRAAAAITSLTAFAGGGAMASGTGGVGLIYVQFVVRLLTKMIEFAGQDSHQEQRLLRIHSSLQNLELALSAS</sequence>
<evidence type="ECO:0000313" key="3">
    <source>
        <dbReference type="Proteomes" id="UP000726737"/>
    </source>
</evidence>
<feature type="compositionally biased region" description="Polar residues" evidence="1">
    <location>
        <begin position="590"/>
        <end position="616"/>
    </location>
</feature>
<feature type="compositionally biased region" description="Basic residues" evidence="1">
    <location>
        <begin position="627"/>
        <end position="641"/>
    </location>
</feature>
<proteinExistence type="predicted"/>
<name>A0A9P6U9T2_9FUNG</name>
<reference evidence="2" key="1">
    <citation type="journal article" date="2020" name="Fungal Divers.">
        <title>Resolving the Mortierellaceae phylogeny through synthesis of multi-gene phylogenetics and phylogenomics.</title>
        <authorList>
            <person name="Vandepol N."/>
            <person name="Liber J."/>
            <person name="Desiro A."/>
            <person name="Na H."/>
            <person name="Kennedy M."/>
            <person name="Barry K."/>
            <person name="Grigoriev I.V."/>
            <person name="Miller A.N."/>
            <person name="O'Donnell K."/>
            <person name="Stajich J.E."/>
            <person name="Bonito G."/>
        </authorList>
    </citation>
    <scope>NUCLEOTIDE SEQUENCE</scope>
    <source>
        <strain evidence="2">KOD948</strain>
    </source>
</reference>
<feature type="compositionally biased region" description="Low complexity" evidence="1">
    <location>
        <begin position="570"/>
        <end position="580"/>
    </location>
</feature>
<feature type="region of interest" description="Disordered" evidence="1">
    <location>
        <begin position="564"/>
        <end position="641"/>
    </location>
</feature>
<comment type="caution">
    <text evidence="2">The sequence shown here is derived from an EMBL/GenBank/DDBJ whole genome shotgun (WGS) entry which is preliminary data.</text>
</comment>
<evidence type="ECO:0000313" key="2">
    <source>
        <dbReference type="EMBL" id="KAG0265392.1"/>
    </source>
</evidence>
<dbReference type="OrthoDB" id="2162799at2759"/>
<gene>
    <name evidence="2" type="ORF">BG011_004777</name>
</gene>
<feature type="region of interest" description="Disordered" evidence="1">
    <location>
        <begin position="15"/>
        <end position="124"/>
    </location>
</feature>
<organism evidence="2 3">
    <name type="scientific">Mortierella polycephala</name>
    <dbReference type="NCBI Taxonomy" id="41804"/>
    <lineage>
        <taxon>Eukaryota</taxon>
        <taxon>Fungi</taxon>
        <taxon>Fungi incertae sedis</taxon>
        <taxon>Mucoromycota</taxon>
        <taxon>Mortierellomycotina</taxon>
        <taxon>Mortierellomycetes</taxon>
        <taxon>Mortierellales</taxon>
        <taxon>Mortierellaceae</taxon>
        <taxon>Mortierella</taxon>
    </lineage>
</organism>
<evidence type="ECO:0000256" key="1">
    <source>
        <dbReference type="SAM" id="MobiDB-lite"/>
    </source>
</evidence>
<protein>
    <submittedName>
        <fullName evidence="2">Uncharacterized protein</fullName>
    </submittedName>
</protein>
<feature type="region of interest" description="Disordered" evidence="1">
    <location>
        <begin position="146"/>
        <end position="174"/>
    </location>
</feature>